<feature type="compositionally biased region" description="Polar residues" evidence="1">
    <location>
        <begin position="1"/>
        <end position="10"/>
    </location>
</feature>
<dbReference type="EMBL" id="JH650971">
    <property type="protein sequence ID" value="EXA44485.1"/>
    <property type="molecule type" value="Genomic_DNA"/>
</dbReference>
<name>W9PXT8_FUSOX</name>
<proteinExistence type="predicted"/>
<feature type="region of interest" description="Disordered" evidence="1">
    <location>
        <begin position="37"/>
        <end position="56"/>
    </location>
</feature>
<dbReference type="HOGENOM" id="CLU_2512706_0_0_1"/>
<reference evidence="2" key="2">
    <citation type="submission" date="2012-05" db="EMBL/GenBank/DDBJ databases">
        <title>Annotation of the Genome Sequence of Fusarium oxysporum HDV247.</title>
        <authorList>
            <consortium name="The Broad Institute Genomics Platform"/>
            <person name="Ma L.-J."/>
            <person name="Corby-Kistler H."/>
            <person name="Broz K."/>
            <person name="Gale L.R."/>
            <person name="Jonkers W."/>
            <person name="O'Donnell K."/>
            <person name="Ploetz R."/>
            <person name="Steinberg C."/>
            <person name="Schwartz D.C."/>
            <person name="VanEtten H."/>
            <person name="Zhou S."/>
            <person name="Young S.K."/>
            <person name="Zeng Q."/>
            <person name="Gargeya S."/>
            <person name="Fitzgerald M."/>
            <person name="Abouelleil A."/>
            <person name="Alvarado L."/>
            <person name="Chapman S.B."/>
            <person name="Gainer-Dewar J."/>
            <person name="Goldberg J."/>
            <person name="Griggs A."/>
            <person name="Gujja S."/>
            <person name="Hansen M."/>
            <person name="Howarth C."/>
            <person name="Imamovic A."/>
            <person name="Ireland A."/>
            <person name="Larimer J."/>
            <person name="McCowan C."/>
            <person name="Murphy C."/>
            <person name="Pearson M."/>
            <person name="Poon T.W."/>
            <person name="Priest M."/>
            <person name="Roberts A."/>
            <person name="Saif S."/>
            <person name="Shea T."/>
            <person name="Sykes S."/>
            <person name="Wortman J."/>
            <person name="Nusbaum C."/>
            <person name="Birren B."/>
        </authorList>
    </citation>
    <scope>NUCLEOTIDE SEQUENCE</scope>
    <source>
        <strain evidence="2">HDV247</strain>
    </source>
</reference>
<dbReference type="Proteomes" id="UP000030751">
    <property type="component" value="Unassembled WGS sequence"/>
</dbReference>
<reference evidence="2" key="1">
    <citation type="submission" date="2011-10" db="EMBL/GenBank/DDBJ databases">
        <title>The Genome Sequence of Fusarium oxysporum HDV247.</title>
        <authorList>
            <consortium name="The Broad Institute Genome Sequencing Platform"/>
            <person name="Ma L.-J."/>
            <person name="Gale L.R."/>
            <person name="Schwartz D.C."/>
            <person name="Zhou S."/>
            <person name="Corby-Kistler H."/>
            <person name="Young S.K."/>
            <person name="Zeng Q."/>
            <person name="Gargeya S."/>
            <person name="Fitzgerald M."/>
            <person name="Haas B."/>
            <person name="Abouelleil A."/>
            <person name="Alvarado L."/>
            <person name="Arachchi H.M."/>
            <person name="Berlin A."/>
            <person name="Brown A."/>
            <person name="Chapman S.B."/>
            <person name="Chen Z."/>
            <person name="Dunbar C."/>
            <person name="Freedman E."/>
            <person name="Gearin G."/>
            <person name="Goldberg J."/>
            <person name="Griggs A."/>
            <person name="Gujja S."/>
            <person name="Heiman D."/>
            <person name="Howarth C."/>
            <person name="Larson L."/>
            <person name="Lui A."/>
            <person name="MacDonald P.J.P."/>
            <person name="Montmayeur A."/>
            <person name="Murphy C."/>
            <person name="Neiman D."/>
            <person name="Pearson M."/>
            <person name="Priest M."/>
            <person name="Roberts A."/>
            <person name="Saif S."/>
            <person name="Shea T."/>
            <person name="Shenoy N."/>
            <person name="Sisk P."/>
            <person name="Stolte C."/>
            <person name="Sykes S."/>
            <person name="Wortman J."/>
            <person name="Nusbaum C."/>
            <person name="Birren B."/>
        </authorList>
    </citation>
    <scope>NUCLEOTIDE SEQUENCE [LARGE SCALE GENOMIC DNA]</scope>
    <source>
        <strain evidence="2">HDV247</strain>
    </source>
</reference>
<protein>
    <submittedName>
        <fullName evidence="2">Uncharacterized protein</fullName>
    </submittedName>
</protein>
<gene>
    <name evidence="2" type="ORF">FOVG_05903</name>
</gene>
<sequence>MSDSVDSTNPGGAAAGEVPPTKHSLRALDAAYNGVTSREQDLAHGPSLLGLGDGQADPRLDLMWKTTEDDGRRRFTRNCTVVTSV</sequence>
<dbReference type="AlphaFoldDB" id="W9PXT8"/>
<evidence type="ECO:0000256" key="1">
    <source>
        <dbReference type="SAM" id="MobiDB-lite"/>
    </source>
</evidence>
<accession>W9PXT8</accession>
<feature type="region of interest" description="Disordered" evidence="1">
    <location>
        <begin position="1"/>
        <end position="22"/>
    </location>
</feature>
<dbReference type="OrthoDB" id="3521097at2759"/>
<organism evidence="2">
    <name type="scientific">Fusarium oxysporum f. sp. pisi HDV247</name>
    <dbReference type="NCBI Taxonomy" id="1080344"/>
    <lineage>
        <taxon>Eukaryota</taxon>
        <taxon>Fungi</taxon>
        <taxon>Dikarya</taxon>
        <taxon>Ascomycota</taxon>
        <taxon>Pezizomycotina</taxon>
        <taxon>Sordariomycetes</taxon>
        <taxon>Hypocreomycetidae</taxon>
        <taxon>Hypocreales</taxon>
        <taxon>Nectriaceae</taxon>
        <taxon>Fusarium</taxon>
        <taxon>Fusarium oxysporum species complex</taxon>
    </lineage>
</organism>
<evidence type="ECO:0000313" key="2">
    <source>
        <dbReference type="EMBL" id="EXA44485.1"/>
    </source>
</evidence>